<comment type="caution">
    <text evidence="4">The sequence shown here is derived from an EMBL/GenBank/DDBJ whole genome shotgun (WGS) entry which is preliminary data.</text>
</comment>
<evidence type="ECO:0000259" key="3">
    <source>
        <dbReference type="PROSITE" id="PS51186"/>
    </source>
</evidence>
<dbReference type="Gene3D" id="3.40.630.30">
    <property type="match status" value="1"/>
</dbReference>
<dbReference type="InterPro" id="IPR050832">
    <property type="entry name" value="Bact_Acetyltransf"/>
</dbReference>
<dbReference type="AlphaFoldDB" id="A0A934JNZ0"/>
<protein>
    <submittedName>
        <fullName evidence="4">GNAT family N-acetyltransferase</fullName>
    </submittedName>
</protein>
<evidence type="ECO:0000256" key="1">
    <source>
        <dbReference type="ARBA" id="ARBA00022679"/>
    </source>
</evidence>
<reference evidence="4" key="1">
    <citation type="submission" date="2020-12" db="EMBL/GenBank/DDBJ databases">
        <title>Marinomonas arctica sp. nov., a psychrotolerant bacterium isolated from the Arctic.</title>
        <authorList>
            <person name="Zhang Y."/>
        </authorList>
    </citation>
    <scope>NUCLEOTIDE SEQUENCE</scope>
    <source>
        <strain evidence="4">C1424</strain>
    </source>
</reference>
<dbReference type="GO" id="GO:0016747">
    <property type="term" value="F:acyltransferase activity, transferring groups other than amino-acyl groups"/>
    <property type="evidence" value="ECO:0007669"/>
    <property type="project" value="InterPro"/>
</dbReference>
<keyword evidence="1" id="KW-0808">Transferase</keyword>
<dbReference type="PANTHER" id="PTHR43877:SF2">
    <property type="entry name" value="AMINOALKYLPHOSPHONATE N-ACETYLTRANSFERASE-RELATED"/>
    <property type="match status" value="1"/>
</dbReference>
<dbReference type="Pfam" id="PF00583">
    <property type="entry name" value="Acetyltransf_1"/>
    <property type="match status" value="1"/>
</dbReference>
<sequence length="149" mass="16768">MNINRAGTAHLKGIEDCVKQAYCHYEQRLGCLPAPMRENYAQVLEEKSVFVALEEGIKDVLGVLVLAQTPEGFLLDNIAVAPKAQGRGVGKRLLALAEQQALAAGFTSIYLYTNVKMQENRDLYQRMGYQEYDLRNEQGLSRVYLRKSL</sequence>
<evidence type="ECO:0000313" key="4">
    <source>
        <dbReference type="EMBL" id="MBJ7537449.1"/>
    </source>
</evidence>
<feature type="domain" description="N-acetyltransferase" evidence="3">
    <location>
        <begin position="9"/>
        <end position="149"/>
    </location>
</feature>
<dbReference type="CDD" id="cd04301">
    <property type="entry name" value="NAT_SF"/>
    <property type="match status" value="1"/>
</dbReference>
<accession>A0A934JNZ0</accession>
<dbReference type="InterPro" id="IPR000182">
    <property type="entry name" value="GNAT_dom"/>
</dbReference>
<keyword evidence="2" id="KW-0012">Acyltransferase</keyword>
<proteinExistence type="predicted"/>
<dbReference type="EMBL" id="JAEMNX010000005">
    <property type="protein sequence ID" value="MBJ7537449.1"/>
    <property type="molecule type" value="Genomic_DNA"/>
</dbReference>
<dbReference type="RefSeq" id="WP_199467581.1">
    <property type="nucleotide sequence ID" value="NZ_JAEMNX010000005.1"/>
</dbReference>
<evidence type="ECO:0000313" key="5">
    <source>
        <dbReference type="Proteomes" id="UP000628710"/>
    </source>
</evidence>
<dbReference type="InterPro" id="IPR016181">
    <property type="entry name" value="Acyl_CoA_acyltransferase"/>
</dbReference>
<dbReference type="SUPFAM" id="SSF55729">
    <property type="entry name" value="Acyl-CoA N-acyltransferases (Nat)"/>
    <property type="match status" value="1"/>
</dbReference>
<organism evidence="4 5">
    <name type="scientific">Marinomonas transparens</name>
    <dbReference type="NCBI Taxonomy" id="2795388"/>
    <lineage>
        <taxon>Bacteria</taxon>
        <taxon>Pseudomonadati</taxon>
        <taxon>Pseudomonadota</taxon>
        <taxon>Gammaproteobacteria</taxon>
        <taxon>Oceanospirillales</taxon>
        <taxon>Oceanospirillaceae</taxon>
        <taxon>Marinomonas</taxon>
    </lineage>
</organism>
<name>A0A934JNZ0_9GAMM</name>
<dbReference type="PANTHER" id="PTHR43877">
    <property type="entry name" value="AMINOALKYLPHOSPHONATE N-ACETYLTRANSFERASE-RELATED-RELATED"/>
    <property type="match status" value="1"/>
</dbReference>
<dbReference type="PROSITE" id="PS51186">
    <property type="entry name" value="GNAT"/>
    <property type="match status" value="1"/>
</dbReference>
<dbReference type="Proteomes" id="UP000628710">
    <property type="component" value="Unassembled WGS sequence"/>
</dbReference>
<evidence type="ECO:0000256" key="2">
    <source>
        <dbReference type="ARBA" id="ARBA00023315"/>
    </source>
</evidence>
<keyword evidence="5" id="KW-1185">Reference proteome</keyword>
<gene>
    <name evidence="4" type="ORF">I8J31_07100</name>
</gene>